<dbReference type="Pfam" id="PF00501">
    <property type="entry name" value="AMP-binding"/>
    <property type="match status" value="1"/>
</dbReference>
<evidence type="ECO:0000256" key="1">
    <source>
        <dbReference type="ARBA" id="ARBA00006432"/>
    </source>
</evidence>
<evidence type="ECO:0000259" key="3">
    <source>
        <dbReference type="Pfam" id="PF00501"/>
    </source>
</evidence>
<dbReference type="PANTHER" id="PTHR22754">
    <property type="entry name" value="DISCO-INTERACTING PROTEIN 2 DIP2 -RELATED"/>
    <property type="match status" value="1"/>
</dbReference>
<dbReference type="GO" id="GO:0005886">
    <property type="term" value="C:plasma membrane"/>
    <property type="evidence" value="ECO:0007669"/>
    <property type="project" value="TreeGrafter"/>
</dbReference>
<dbReference type="EMBL" id="DSRP01000253">
    <property type="protein sequence ID" value="HGG92023.1"/>
    <property type="molecule type" value="Genomic_DNA"/>
</dbReference>
<feature type="region of interest" description="Disordered" evidence="2">
    <location>
        <begin position="72"/>
        <end position="140"/>
    </location>
</feature>
<dbReference type="GO" id="GO:0070566">
    <property type="term" value="F:adenylyltransferase activity"/>
    <property type="evidence" value="ECO:0007669"/>
    <property type="project" value="TreeGrafter"/>
</dbReference>
<protein>
    <recommendedName>
        <fullName evidence="3">AMP-dependent synthetase/ligase domain-containing protein</fullName>
    </recommendedName>
</protein>
<dbReference type="Gene3D" id="3.40.50.12780">
    <property type="entry name" value="N-terminal domain of ligase-like"/>
    <property type="match status" value="1"/>
</dbReference>
<reference evidence="4" key="1">
    <citation type="journal article" date="2020" name="mSystems">
        <title>Genome- and Community-Level Interaction Insights into Carbon Utilization and Element Cycling Functions of Hydrothermarchaeota in Hydrothermal Sediment.</title>
        <authorList>
            <person name="Zhou Z."/>
            <person name="Liu Y."/>
            <person name="Xu W."/>
            <person name="Pan J."/>
            <person name="Luo Z.H."/>
            <person name="Li M."/>
        </authorList>
    </citation>
    <scope>NUCLEOTIDE SEQUENCE [LARGE SCALE GENOMIC DNA]</scope>
    <source>
        <strain evidence="4">SpSt-413</strain>
    </source>
</reference>
<organism evidence="4">
    <name type="scientific">Fundidesulfovibrio putealis</name>
    <dbReference type="NCBI Taxonomy" id="270496"/>
    <lineage>
        <taxon>Bacteria</taxon>
        <taxon>Pseudomonadati</taxon>
        <taxon>Thermodesulfobacteriota</taxon>
        <taxon>Desulfovibrionia</taxon>
        <taxon>Desulfovibrionales</taxon>
        <taxon>Desulfovibrionaceae</taxon>
        <taxon>Fundidesulfovibrio</taxon>
    </lineage>
</organism>
<sequence length="869" mass="92796">MPGAGRGPGGRDGGDPAGPALAVHLHALGEPGVPGTRHGPARAPAQPGHCRGALRLDAAPGGLRHWRAAGGGALRRQGAGRGPELPARRAGHPLGVQHGAGGGALHRRGVQPRRRGHGPGGRFRPFPRSQGLQGAPHGGGHPVRLAGWLLHDLQPRTGTLVGGGRLSAHPGPLYPAHRHIPEGDALRRGALRVHAHQPHERGAAVPGPQGQAEARGAHAPAGAGLPGQQPRGPRDPDGAGQRARGAHRLSRPGLRVAHAQPLRHARRLRLRAGHRGRHAGRIPEVAALMSDATHTTDARACPGNDFLDPLLARERDRPGSLFCTLYRDGQWSPVDFGAFMARARRFAGLVLEHGLTPGEVVPLVLRHDLDAHAAFVGVMLAGGVPSYLPYPNVKQDHALYWRQHTTLFAHVRPRLVLTYDDLVPQMEEAVAAVGATVLGQSRADGSAPLDCPVPTANADTALLQHSSGTTGLKKGVALSYGAVCRHLSCYRQALELDAVDAPVVASWLPLYHDMGLITSFLMPLWLGLPLVSMDPFDWTARPALLLEAVERFRATHAWLPNFAFVHLSRVVPRGARHDLSSLRALVSCSEPCKPAAFEMFQSRFRDWGLAPAALQTCYAMAETVFAVSQNSLSAPPRVLDVDRASIEAFGPVRLAGPDQGENAVRLLSNGPPVPGCRVGVWRDGAMQGEDQVGEIAVRTDSMFSGYYRNEEASAKSRAGEWFLTGDVGFVHDGEVYIVGRIKDVIIVNGKNVFSHDVEAALLGVEGIKPGRAVAFGLYSERTGSEQLVVVAERPEAPSADQQRPATDIAADINRRVFEAVGVPCADVRVVEPGWLVKTTSGKISRAENLKKYEAMFRTRPSQPRAEQAG</sequence>
<dbReference type="AlphaFoldDB" id="A0A7C3WHZ9"/>
<feature type="compositionally biased region" description="Basic residues" evidence="2">
    <location>
        <begin position="105"/>
        <end position="117"/>
    </location>
</feature>
<proteinExistence type="inferred from homology"/>
<name>A0A7C3WHZ9_9BACT</name>
<feature type="region of interest" description="Disordered" evidence="2">
    <location>
        <begin position="29"/>
        <end position="48"/>
    </location>
</feature>
<evidence type="ECO:0000256" key="2">
    <source>
        <dbReference type="SAM" id="MobiDB-lite"/>
    </source>
</evidence>
<feature type="compositionally biased region" description="Low complexity" evidence="2">
    <location>
        <begin position="122"/>
        <end position="131"/>
    </location>
</feature>
<dbReference type="InterPro" id="IPR000873">
    <property type="entry name" value="AMP-dep_synth/lig_dom"/>
</dbReference>
<dbReference type="InterPro" id="IPR045851">
    <property type="entry name" value="AMP-bd_C_sf"/>
</dbReference>
<feature type="compositionally biased region" description="Gly residues" evidence="2">
    <location>
        <begin position="1"/>
        <end position="11"/>
    </location>
</feature>
<feature type="region of interest" description="Disordered" evidence="2">
    <location>
        <begin position="194"/>
        <end position="252"/>
    </location>
</feature>
<gene>
    <name evidence="4" type="ORF">ENR59_03625</name>
</gene>
<feature type="region of interest" description="Disordered" evidence="2">
    <location>
        <begin position="1"/>
        <end position="20"/>
    </location>
</feature>
<dbReference type="SUPFAM" id="SSF56801">
    <property type="entry name" value="Acetyl-CoA synthetase-like"/>
    <property type="match status" value="1"/>
</dbReference>
<dbReference type="InterPro" id="IPR042099">
    <property type="entry name" value="ANL_N_sf"/>
</dbReference>
<comment type="caution">
    <text evidence="4">The sequence shown here is derived from an EMBL/GenBank/DDBJ whole genome shotgun (WGS) entry which is preliminary data.</text>
</comment>
<evidence type="ECO:0000313" key="4">
    <source>
        <dbReference type="EMBL" id="HGG92023.1"/>
    </source>
</evidence>
<feature type="domain" description="AMP-dependent synthetase/ligase" evidence="3">
    <location>
        <begin position="329"/>
        <end position="707"/>
    </location>
</feature>
<comment type="similarity">
    <text evidence="1">Belongs to the ATP-dependent AMP-binding enzyme family.</text>
</comment>
<dbReference type="PANTHER" id="PTHR22754:SF32">
    <property type="entry name" value="DISCO-INTERACTING PROTEIN 2"/>
    <property type="match status" value="1"/>
</dbReference>
<dbReference type="GO" id="GO:0006633">
    <property type="term" value="P:fatty acid biosynthetic process"/>
    <property type="evidence" value="ECO:0007669"/>
    <property type="project" value="TreeGrafter"/>
</dbReference>
<accession>A0A7C3WHZ9</accession>
<dbReference type="Gene3D" id="3.30.300.30">
    <property type="match status" value="1"/>
</dbReference>
<feature type="compositionally biased region" description="Low complexity" evidence="2">
    <location>
        <begin position="210"/>
        <end position="231"/>
    </location>
</feature>